<dbReference type="InterPro" id="IPR001401">
    <property type="entry name" value="Dynamin_GTPase"/>
</dbReference>
<dbReference type="STRING" id="268505.A0A2A9PK02"/>
<dbReference type="GO" id="GO:0005525">
    <property type="term" value="F:GTP binding"/>
    <property type="evidence" value="ECO:0007669"/>
    <property type="project" value="InterPro"/>
</dbReference>
<keyword evidence="2" id="KW-0342">GTP-binding</keyword>
<dbReference type="GO" id="GO:0003924">
    <property type="term" value="F:GTPase activity"/>
    <property type="evidence" value="ECO:0007669"/>
    <property type="project" value="InterPro"/>
</dbReference>
<dbReference type="PROSITE" id="PS51388">
    <property type="entry name" value="GED"/>
    <property type="match status" value="1"/>
</dbReference>
<dbReference type="GO" id="GO:0005737">
    <property type="term" value="C:cytoplasm"/>
    <property type="evidence" value="ECO:0007669"/>
    <property type="project" value="TreeGrafter"/>
</dbReference>
<comment type="caution">
    <text evidence="6">The sequence shown here is derived from an EMBL/GenBank/DDBJ whole genome shotgun (WGS) entry which is preliminary data.</text>
</comment>
<dbReference type="Proteomes" id="UP000037136">
    <property type="component" value="Unassembled WGS sequence"/>
</dbReference>
<organism evidence="6 7">
    <name type="scientific">Ophiocordyceps unilateralis</name>
    <name type="common">Zombie-ant fungus</name>
    <name type="synonym">Torrubia unilateralis</name>
    <dbReference type="NCBI Taxonomy" id="268505"/>
    <lineage>
        <taxon>Eukaryota</taxon>
        <taxon>Fungi</taxon>
        <taxon>Dikarya</taxon>
        <taxon>Ascomycota</taxon>
        <taxon>Pezizomycotina</taxon>
        <taxon>Sordariomycetes</taxon>
        <taxon>Hypocreomycetidae</taxon>
        <taxon>Hypocreales</taxon>
        <taxon>Ophiocordycipitaceae</taxon>
        <taxon>Ophiocordyceps</taxon>
    </lineage>
</organism>
<feature type="region of interest" description="Disordered" evidence="3">
    <location>
        <begin position="892"/>
        <end position="914"/>
    </location>
</feature>
<reference evidence="6 7" key="1">
    <citation type="journal article" date="2015" name="BMC Genomics">
        <title>Gene expression during zombie ant biting behavior reflects the complexity underlying fungal parasitic behavioral manipulation.</title>
        <authorList>
            <person name="de Bekker C."/>
            <person name="Ohm R.A."/>
            <person name="Loreto R.G."/>
            <person name="Sebastian A."/>
            <person name="Albert I."/>
            <person name="Merrow M."/>
            <person name="Brachmann A."/>
            <person name="Hughes D.P."/>
        </authorList>
    </citation>
    <scope>NUCLEOTIDE SEQUENCE [LARGE SCALE GENOMIC DNA]</scope>
    <source>
        <strain evidence="6 7">SC16a</strain>
    </source>
</reference>
<dbReference type="CDD" id="cd08771">
    <property type="entry name" value="DLP_1"/>
    <property type="match status" value="1"/>
</dbReference>
<evidence type="ECO:0000313" key="7">
    <source>
        <dbReference type="Proteomes" id="UP000037136"/>
    </source>
</evidence>
<evidence type="ECO:0000256" key="3">
    <source>
        <dbReference type="SAM" id="MobiDB-lite"/>
    </source>
</evidence>
<gene>
    <name evidence="6" type="ORF">XA68_17539</name>
</gene>
<evidence type="ECO:0000259" key="5">
    <source>
        <dbReference type="PROSITE" id="PS51718"/>
    </source>
</evidence>
<protein>
    <recommendedName>
        <fullName evidence="8">GED domain-containing protein</fullName>
    </recommendedName>
</protein>
<dbReference type="PRINTS" id="PR00195">
    <property type="entry name" value="DYNAMIN"/>
</dbReference>
<keyword evidence="1" id="KW-0547">Nucleotide-binding</keyword>
<accession>A0A2A9PK02</accession>
<dbReference type="Pfam" id="PF00350">
    <property type="entry name" value="Dynamin_N"/>
    <property type="match status" value="1"/>
</dbReference>
<dbReference type="Pfam" id="PF02212">
    <property type="entry name" value="GED"/>
    <property type="match status" value="1"/>
</dbReference>
<feature type="domain" description="GED" evidence="4">
    <location>
        <begin position="798"/>
        <end position="894"/>
    </location>
</feature>
<proteinExistence type="predicted"/>
<dbReference type="GO" id="GO:0005874">
    <property type="term" value="C:microtubule"/>
    <property type="evidence" value="ECO:0007669"/>
    <property type="project" value="TreeGrafter"/>
</dbReference>
<feature type="domain" description="Dynamin-type G" evidence="5">
    <location>
        <begin position="135"/>
        <end position="464"/>
    </location>
</feature>
<evidence type="ECO:0000256" key="1">
    <source>
        <dbReference type="ARBA" id="ARBA00022741"/>
    </source>
</evidence>
<feature type="region of interest" description="Disordered" evidence="3">
    <location>
        <begin position="1"/>
        <end position="71"/>
    </location>
</feature>
<dbReference type="OrthoDB" id="5061070at2759"/>
<dbReference type="SUPFAM" id="SSF52540">
    <property type="entry name" value="P-loop containing nucleoside triphosphate hydrolases"/>
    <property type="match status" value="1"/>
</dbReference>
<dbReference type="InterPro" id="IPR000375">
    <property type="entry name" value="Dynamin_stalk"/>
</dbReference>
<feature type="region of interest" description="Disordered" evidence="3">
    <location>
        <begin position="591"/>
        <end position="617"/>
    </location>
</feature>
<dbReference type="GO" id="GO:0008017">
    <property type="term" value="F:microtubule binding"/>
    <property type="evidence" value="ECO:0007669"/>
    <property type="project" value="TreeGrafter"/>
</dbReference>
<evidence type="ECO:0008006" key="8">
    <source>
        <dbReference type="Google" id="ProtNLM"/>
    </source>
</evidence>
<dbReference type="InterPro" id="IPR027417">
    <property type="entry name" value="P-loop_NTPase"/>
</dbReference>
<name>A0A2A9PK02_OPHUN</name>
<dbReference type="Pfam" id="PF01031">
    <property type="entry name" value="Dynamin_M"/>
    <property type="match status" value="1"/>
</dbReference>
<dbReference type="GO" id="GO:0005886">
    <property type="term" value="C:plasma membrane"/>
    <property type="evidence" value="ECO:0007669"/>
    <property type="project" value="TreeGrafter"/>
</dbReference>
<dbReference type="PANTHER" id="PTHR11566:SF131">
    <property type="entry name" value="GTPASE, PUTATIVE (AFU_ORTHOLOGUE AFUA_6G07630)-RELATED"/>
    <property type="match status" value="1"/>
</dbReference>
<feature type="compositionally biased region" description="Basic residues" evidence="3">
    <location>
        <begin position="1"/>
        <end position="11"/>
    </location>
</feature>
<dbReference type="AlphaFoldDB" id="A0A2A9PK02"/>
<dbReference type="EMBL" id="LAZP02000075">
    <property type="protein sequence ID" value="PFH61361.1"/>
    <property type="molecule type" value="Genomic_DNA"/>
</dbReference>
<dbReference type="Gene3D" id="3.40.50.300">
    <property type="entry name" value="P-loop containing nucleotide triphosphate hydrolases"/>
    <property type="match status" value="1"/>
</dbReference>
<reference evidence="6 7" key="2">
    <citation type="journal article" date="2017" name="Sci. Rep.">
        <title>Ant-infecting Ophiocordyceps genomes reveal a high diversity of potential behavioral manipulation genes and a possible major role for enterotoxins.</title>
        <authorList>
            <person name="de Bekker C."/>
            <person name="Ohm R.A."/>
            <person name="Evans H.C."/>
            <person name="Brachmann A."/>
            <person name="Hughes D.P."/>
        </authorList>
    </citation>
    <scope>NUCLEOTIDE SEQUENCE [LARGE SCALE GENOMIC DNA]</scope>
    <source>
        <strain evidence="6 7">SC16a</strain>
    </source>
</reference>
<sequence>MSRSTSKRQKAIVKAEPDLSAQGSAAGCIEVDTSRETVAPGSRRSASSVAGTVDVMPSSRFGRSDAPTPSERLMTEPELLLKEVRSVREQPGLTVGSPVNAGESFLRSSFRDIGKQLKKCNDTLGELQQLGVSHEVQLPELVLVGDQSAGKSSLMSGLAHLNLPRSEGTCTRCPLHIRVSKNSDWSCRVWLRKDYHYMPPPDRDVVESDVTEEDPFFPWKKRPATLVHEFKTMHDCDEIENVLRWAQIAILNDDKHPRTFVPDSGSTALELSLEKAAEDTVAKFSPNVVALEIKGPGLPDLSFYDMPGIFENPADARDDYLVNVVQNLTKNYMSHQSAIIMCCMPMNSDAENSSTFRLTRKLGATNRTIGVLTKADLLPEGNHEQWLNIMKGQAHHTGLGYFITSRPPTKDLEDLTKWENSVFEEQSFERWPRTFHPFTSRCGIEKLITFLSEKLGEEFQKSLPTIKRKVINHRDKINKQLENLPELPDNVEAEIQRGLLEFEKCSSAKMDAFVKHFNELPQNFLACLLAIKPKFTLKDKTDTPVVEISDDESEISSVAPSLTTPTSKRLASCHVTPSKRQRLATNGNMGSAYIKPEEENTPVPAGPRPKRDDSLPEPFTGFKTIGRGFRTLRQVHDEMCAKTNAGMPDRFSDDVYVDLVKEAVEPWKGPMDAFIKKTMKDLQADLDATLNKAMASLKKRFVYRETRRHVRQCLEDHCKDVERALIQLYDDEKERMLTFNTEAFTRYKEEELQVLKKFRTRMRAEARVVRMLDMPDAVWEKKCEAEAAKLGPDRFGRQLEVVAYVRGYYRLAAYRFADAVSQKILCRMIPDIRRHLPQYLDEKLGLKGPEAKHMYVTLMEEDQATAAKREALKSERNKFQMALASIEHLEAGGAGRGADGDDSTQPMSGDGIMDADHDVDIFMDDA</sequence>
<evidence type="ECO:0000256" key="2">
    <source>
        <dbReference type="ARBA" id="ARBA00023134"/>
    </source>
</evidence>
<dbReference type="PROSITE" id="PS51718">
    <property type="entry name" value="G_DYNAMIN_2"/>
    <property type="match status" value="1"/>
</dbReference>
<keyword evidence="7" id="KW-1185">Reference proteome</keyword>
<dbReference type="InterPro" id="IPR022812">
    <property type="entry name" value="Dynamin"/>
</dbReference>
<evidence type="ECO:0000313" key="6">
    <source>
        <dbReference type="EMBL" id="PFH61361.1"/>
    </source>
</evidence>
<dbReference type="SMART" id="SM00053">
    <property type="entry name" value="DYNc"/>
    <property type="match status" value="1"/>
</dbReference>
<evidence type="ECO:0000259" key="4">
    <source>
        <dbReference type="PROSITE" id="PS51388"/>
    </source>
</evidence>
<dbReference type="InterPro" id="IPR020850">
    <property type="entry name" value="GED_dom"/>
</dbReference>
<dbReference type="GO" id="GO:0031623">
    <property type="term" value="P:receptor internalization"/>
    <property type="evidence" value="ECO:0007669"/>
    <property type="project" value="TreeGrafter"/>
</dbReference>
<dbReference type="InterPro" id="IPR003130">
    <property type="entry name" value="GED"/>
</dbReference>
<dbReference type="Gene3D" id="1.20.120.1240">
    <property type="entry name" value="Dynamin, middle domain"/>
    <property type="match status" value="1"/>
</dbReference>
<dbReference type="InterPro" id="IPR045063">
    <property type="entry name" value="Dynamin_N"/>
</dbReference>
<dbReference type="PANTHER" id="PTHR11566">
    <property type="entry name" value="DYNAMIN"/>
    <property type="match status" value="1"/>
</dbReference>
<dbReference type="InterPro" id="IPR030381">
    <property type="entry name" value="G_DYNAMIN_dom"/>
</dbReference>